<dbReference type="GO" id="GO:0016042">
    <property type="term" value="P:lipid catabolic process"/>
    <property type="evidence" value="ECO:0007669"/>
    <property type="project" value="UniProtKB-UniRule"/>
</dbReference>
<evidence type="ECO:0000313" key="6">
    <source>
        <dbReference type="EMBL" id="SHH39857.1"/>
    </source>
</evidence>
<dbReference type="CDD" id="cd07205">
    <property type="entry name" value="Pat_PNPLA6_PNPLA7_NTE1_like"/>
    <property type="match status" value="1"/>
</dbReference>
<dbReference type="PROSITE" id="PS51635">
    <property type="entry name" value="PNPLA"/>
    <property type="match status" value="1"/>
</dbReference>
<feature type="active site" description="Proton acceptor" evidence="4">
    <location>
        <position position="171"/>
    </location>
</feature>
<dbReference type="AlphaFoldDB" id="A0A1M5SMV8"/>
<dbReference type="PANTHER" id="PTHR14226:SF29">
    <property type="entry name" value="NEUROPATHY TARGET ESTERASE SWS"/>
    <property type="match status" value="1"/>
</dbReference>
<evidence type="ECO:0000256" key="2">
    <source>
        <dbReference type="ARBA" id="ARBA00022963"/>
    </source>
</evidence>
<dbReference type="Proteomes" id="UP000242592">
    <property type="component" value="Unassembled WGS sequence"/>
</dbReference>
<dbReference type="OrthoDB" id="9770965at2"/>
<feature type="short sequence motif" description="GXSXG" evidence="4">
    <location>
        <begin position="36"/>
        <end position="40"/>
    </location>
</feature>
<dbReference type="SUPFAM" id="SSF52151">
    <property type="entry name" value="FabD/lysophospholipase-like"/>
    <property type="match status" value="1"/>
</dbReference>
<feature type="short sequence motif" description="GXGXXG" evidence="4">
    <location>
        <begin position="9"/>
        <end position="14"/>
    </location>
</feature>
<keyword evidence="3 4" id="KW-0443">Lipid metabolism</keyword>
<keyword evidence="2 4" id="KW-0442">Lipid degradation</keyword>
<dbReference type="Pfam" id="PF01734">
    <property type="entry name" value="Patatin"/>
    <property type="match status" value="1"/>
</dbReference>
<protein>
    <submittedName>
        <fullName evidence="6">NTE family protein</fullName>
    </submittedName>
</protein>
<dbReference type="STRING" id="1123380.SAMN02745199_0968"/>
<sequence>MKKFLVLSGGGARGAAHVGVIRALEERGFVPDAIVGVSIGAVVGAGYAVLKDSKKLWDYSEKIYKKAFKFFPISFSLNKKFNRPFAKISCYYMANKVSILSSKLYFKIFEKAFGKLSFEDLKIKFYAISNDLKSGKIIIHSSGKIIEPLKASMAIPGIFPPVEFEDKVLVDGGTLNNLPTDIARKLGADYVVAVDLSENNGEMKMPETSNDILNVINHMCEDKILSFLRKEADFIIRPPVNNIGTFEFKRSLEIMEKAYEYTKKIDLPKEMLM</sequence>
<keyword evidence="1 4" id="KW-0378">Hydrolase</keyword>
<proteinExistence type="predicted"/>
<evidence type="ECO:0000256" key="1">
    <source>
        <dbReference type="ARBA" id="ARBA00022801"/>
    </source>
</evidence>
<evidence type="ECO:0000256" key="4">
    <source>
        <dbReference type="PROSITE-ProRule" id="PRU01161"/>
    </source>
</evidence>
<dbReference type="RefSeq" id="WP_073072839.1">
    <property type="nucleotide sequence ID" value="NZ_FQXN01000003.1"/>
</dbReference>
<organism evidence="6 7">
    <name type="scientific">Thermosipho atlanticus DSM 15807</name>
    <dbReference type="NCBI Taxonomy" id="1123380"/>
    <lineage>
        <taxon>Bacteria</taxon>
        <taxon>Thermotogati</taxon>
        <taxon>Thermotogota</taxon>
        <taxon>Thermotogae</taxon>
        <taxon>Thermotogales</taxon>
        <taxon>Fervidobacteriaceae</taxon>
        <taxon>Thermosipho</taxon>
    </lineage>
</organism>
<name>A0A1M5SMV8_9BACT</name>
<evidence type="ECO:0000259" key="5">
    <source>
        <dbReference type="PROSITE" id="PS51635"/>
    </source>
</evidence>
<evidence type="ECO:0000313" key="7">
    <source>
        <dbReference type="Proteomes" id="UP000242592"/>
    </source>
</evidence>
<feature type="active site" description="Nucleophile" evidence="4">
    <location>
        <position position="38"/>
    </location>
</feature>
<gene>
    <name evidence="6" type="ORF">SAMN02745199_0968</name>
</gene>
<accession>A0A1M5SMV8</accession>
<dbReference type="InterPro" id="IPR016035">
    <property type="entry name" value="Acyl_Trfase/lysoPLipase"/>
</dbReference>
<dbReference type="EMBL" id="FQXN01000003">
    <property type="protein sequence ID" value="SHH39857.1"/>
    <property type="molecule type" value="Genomic_DNA"/>
</dbReference>
<feature type="domain" description="PNPLA" evidence="5">
    <location>
        <begin position="5"/>
        <end position="184"/>
    </location>
</feature>
<evidence type="ECO:0000256" key="3">
    <source>
        <dbReference type="ARBA" id="ARBA00023098"/>
    </source>
</evidence>
<dbReference type="InterPro" id="IPR002641">
    <property type="entry name" value="PNPLA_dom"/>
</dbReference>
<keyword evidence="7" id="KW-1185">Reference proteome</keyword>
<dbReference type="InterPro" id="IPR050301">
    <property type="entry name" value="NTE"/>
</dbReference>
<dbReference type="Gene3D" id="3.40.1090.10">
    <property type="entry name" value="Cytosolic phospholipase A2 catalytic domain"/>
    <property type="match status" value="1"/>
</dbReference>
<dbReference type="PANTHER" id="PTHR14226">
    <property type="entry name" value="NEUROPATHY TARGET ESTERASE/SWISS CHEESE D.MELANOGASTER"/>
    <property type="match status" value="1"/>
</dbReference>
<reference evidence="7" key="1">
    <citation type="submission" date="2016-11" db="EMBL/GenBank/DDBJ databases">
        <authorList>
            <person name="Varghese N."/>
            <person name="Submissions S."/>
        </authorList>
    </citation>
    <scope>NUCLEOTIDE SEQUENCE [LARGE SCALE GENOMIC DNA]</scope>
    <source>
        <strain evidence="7">DSM 15807</strain>
    </source>
</reference>
<feature type="short sequence motif" description="DGA/G" evidence="4">
    <location>
        <begin position="171"/>
        <end position="173"/>
    </location>
</feature>
<dbReference type="GO" id="GO:0016787">
    <property type="term" value="F:hydrolase activity"/>
    <property type="evidence" value="ECO:0007669"/>
    <property type="project" value="UniProtKB-UniRule"/>
</dbReference>